<evidence type="ECO:0000256" key="1">
    <source>
        <dbReference type="SAM" id="MobiDB-lite"/>
    </source>
</evidence>
<reference evidence="3 4" key="1">
    <citation type="submission" date="2018-08" db="EMBL/GenBank/DDBJ databases">
        <title>Genomic Encyclopedia of Type Strains, Phase IV (KMG-IV): sequencing the most valuable type-strain genomes for metagenomic binning, comparative biology and taxonomic classification.</title>
        <authorList>
            <person name="Goeker M."/>
        </authorList>
    </citation>
    <scope>NUCLEOTIDE SEQUENCE [LARGE SCALE GENOMIC DNA]</scope>
    <source>
        <strain evidence="3 4">DSM 25527</strain>
    </source>
</reference>
<evidence type="ECO:0000313" key="4">
    <source>
        <dbReference type="Proteomes" id="UP000266568"/>
    </source>
</evidence>
<keyword evidence="2" id="KW-1133">Transmembrane helix</keyword>
<gene>
    <name evidence="3" type="ORF">DFR49_0292</name>
</gene>
<evidence type="ECO:0000256" key="2">
    <source>
        <dbReference type="SAM" id="Phobius"/>
    </source>
</evidence>
<accession>A0A397PF13</accession>
<evidence type="ECO:0000313" key="3">
    <source>
        <dbReference type="EMBL" id="RIA45767.1"/>
    </source>
</evidence>
<dbReference type="RefSeq" id="WP_119034267.1">
    <property type="nucleotide sequence ID" value="NZ_QXDC01000002.1"/>
</dbReference>
<dbReference type="Proteomes" id="UP000266568">
    <property type="component" value="Unassembled WGS sequence"/>
</dbReference>
<name>A0A397PF13_9SPHN</name>
<organism evidence="3 4">
    <name type="scientific">Hephaestia caeni</name>
    <dbReference type="NCBI Taxonomy" id="645617"/>
    <lineage>
        <taxon>Bacteria</taxon>
        <taxon>Pseudomonadati</taxon>
        <taxon>Pseudomonadota</taxon>
        <taxon>Alphaproteobacteria</taxon>
        <taxon>Sphingomonadales</taxon>
        <taxon>Sphingomonadaceae</taxon>
        <taxon>Hephaestia</taxon>
    </lineage>
</organism>
<protein>
    <submittedName>
        <fullName evidence="3">Uncharacterized protein</fullName>
    </submittedName>
</protein>
<dbReference type="AlphaFoldDB" id="A0A397PF13"/>
<comment type="caution">
    <text evidence="3">The sequence shown here is derived from an EMBL/GenBank/DDBJ whole genome shotgun (WGS) entry which is preliminary data.</text>
</comment>
<keyword evidence="2" id="KW-0812">Transmembrane</keyword>
<proteinExistence type="predicted"/>
<sequence length="95" mass="10516">MSSTAFRCDPQPMPHAPADEVDDGYMMWVLALLVGVYLLVAIPAWRLVIVLTDRTHRRRVGREPSPRPTPVDMAIMPGDNRGMATISRADATRTG</sequence>
<feature type="region of interest" description="Disordered" evidence="1">
    <location>
        <begin position="57"/>
        <end position="81"/>
    </location>
</feature>
<dbReference type="EMBL" id="QXDC01000002">
    <property type="protein sequence ID" value="RIA45767.1"/>
    <property type="molecule type" value="Genomic_DNA"/>
</dbReference>
<keyword evidence="4" id="KW-1185">Reference proteome</keyword>
<feature type="transmembrane region" description="Helical" evidence="2">
    <location>
        <begin position="25"/>
        <end position="49"/>
    </location>
</feature>
<keyword evidence="2" id="KW-0472">Membrane</keyword>